<feature type="region of interest" description="Disordered" evidence="1">
    <location>
        <begin position="1"/>
        <end position="37"/>
    </location>
</feature>
<evidence type="ECO:0000256" key="1">
    <source>
        <dbReference type="SAM" id="MobiDB-lite"/>
    </source>
</evidence>
<sequence length="108" mass="11555">MRPKNTFPGLQRGRGAEVGAKRGVEKGAKAHVKASERPSMSLLDASVRGAGGAERRYAARPGCERDRALAGPIVDSVQGHGRVTFFVIVTDDLEHFLLRSQDAAEVVS</sequence>
<evidence type="ECO:0000313" key="2">
    <source>
        <dbReference type="EMBL" id="CAH2046786.1"/>
    </source>
</evidence>
<feature type="compositionally biased region" description="Basic and acidic residues" evidence="1">
    <location>
        <begin position="19"/>
        <end position="36"/>
    </location>
</feature>
<feature type="non-terminal residue" evidence="2">
    <location>
        <position position="1"/>
    </location>
</feature>
<keyword evidence="3" id="KW-1185">Reference proteome</keyword>
<gene>
    <name evidence="2" type="ORF">IPOD504_LOCUS5482</name>
</gene>
<accession>A0ABN8I5J2</accession>
<organism evidence="2 3">
    <name type="scientific">Iphiclides podalirius</name>
    <name type="common">scarce swallowtail</name>
    <dbReference type="NCBI Taxonomy" id="110791"/>
    <lineage>
        <taxon>Eukaryota</taxon>
        <taxon>Metazoa</taxon>
        <taxon>Ecdysozoa</taxon>
        <taxon>Arthropoda</taxon>
        <taxon>Hexapoda</taxon>
        <taxon>Insecta</taxon>
        <taxon>Pterygota</taxon>
        <taxon>Neoptera</taxon>
        <taxon>Endopterygota</taxon>
        <taxon>Lepidoptera</taxon>
        <taxon>Glossata</taxon>
        <taxon>Ditrysia</taxon>
        <taxon>Papilionoidea</taxon>
        <taxon>Papilionidae</taxon>
        <taxon>Papilioninae</taxon>
        <taxon>Iphiclides</taxon>
    </lineage>
</organism>
<proteinExistence type="predicted"/>
<name>A0ABN8I5J2_9NEOP</name>
<protein>
    <submittedName>
        <fullName evidence="2">Uncharacterized protein</fullName>
    </submittedName>
</protein>
<dbReference type="Proteomes" id="UP000837857">
    <property type="component" value="Chromosome 17"/>
</dbReference>
<reference evidence="2" key="1">
    <citation type="submission" date="2022-03" db="EMBL/GenBank/DDBJ databases">
        <authorList>
            <person name="Martin H S."/>
        </authorList>
    </citation>
    <scope>NUCLEOTIDE SEQUENCE</scope>
</reference>
<dbReference type="EMBL" id="OW152829">
    <property type="protein sequence ID" value="CAH2046786.1"/>
    <property type="molecule type" value="Genomic_DNA"/>
</dbReference>
<evidence type="ECO:0000313" key="3">
    <source>
        <dbReference type="Proteomes" id="UP000837857"/>
    </source>
</evidence>